<evidence type="ECO:0000313" key="2">
    <source>
        <dbReference type="Proteomes" id="UP000325315"/>
    </source>
</evidence>
<keyword evidence="2" id="KW-1185">Reference proteome</keyword>
<gene>
    <name evidence="1" type="ORF">EPI10_011509</name>
</gene>
<dbReference type="AlphaFoldDB" id="A0A5B6W7H0"/>
<organism evidence="1 2">
    <name type="scientific">Gossypium australe</name>
    <dbReference type="NCBI Taxonomy" id="47621"/>
    <lineage>
        <taxon>Eukaryota</taxon>
        <taxon>Viridiplantae</taxon>
        <taxon>Streptophyta</taxon>
        <taxon>Embryophyta</taxon>
        <taxon>Tracheophyta</taxon>
        <taxon>Spermatophyta</taxon>
        <taxon>Magnoliopsida</taxon>
        <taxon>eudicotyledons</taxon>
        <taxon>Gunneridae</taxon>
        <taxon>Pentapetalae</taxon>
        <taxon>rosids</taxon>
        <taxon>malvids</taxon>
        <taxon>Malvales</taxon>
        <taxon>Malvaceae</taxon>
        <taxon>Malvoideae</taxon>
        <taxon>Gossypium</taxon>
    </lineage>
</organism>
<name>A0A5B6W7H0_9ROSI</name>
<dbReference type="PANTHER" id="PTHR46148">
    <property type="entry name" value="CHROMO DOMAIN-CONTAINING PROTEIN"/>
    <property type="match status" value="1"/>
</dbReference>
<accession>A0A5B6W7H0</accession>
<sequence>MTYNEEHVNILAREVKELRNKQIALVKVLWVHHGVGEATWEPEEAMKLQYLNLFSNKIFDDENSIKVESCNNLFSVVSKIVVSGSQFRPALCTGDYSYQILDNLCEQHRVMVNAPIGNLREHYFSCIQIVIPYSSGQETGLGIGCYKEDDVDNP</sequence>
<protein>
    <submittedName>
        <fullName evidence="1">DNA/RNA polymerases superfamily protein</fullName>
    </submittedName>
</protein>
<dbReference type="PANTHER" id="PTHR46148:SF44">
    <property type="entry name" value="GAG-POL POLYPROTEIN"/>
    <property type="match status" value="1"/>
</dbReference>
<dbReference type="EMBL" id="SMMG02000004">
    <property type="protein sequence ID" value="KAA3477631.1"/>
    <property type="molecule type" value="Genomic_DNA"/>
</dbReference>
<comment type="caution">
    <text evidence="1">The sequence shown here is derived from an EMBL/GenBank/DDBJ whole genome shotgun (WGS) entry which is preliminary data.</text>
</comment>
<proteinExistence type="predicted"/>
<evidence type="ECO:0000313" key="1">
    <source>
        <dbReference type="EMBL" id="KAA3477631.1"/>
    </source>
</evidence>
<reference evidence="2" key="1">
    <citation type="journal article" date="2019" name="Plant Biotechnol. J.">
        <title>Genome sequencing of the Australian wild diploid species Gossypium australe highlights disease resistance and delayed gland morphogenesis.</title>
        <authorList>
            <person name="Cai Y."/>
            <person name="Cai X."/>
            <person name="Wang Q."/>
            <person name="Wang P."/>
            <person name="Zhang Y."/>
            <person name="Cai C."/>
            <person name="Xu Y."/>
            <person name="Wang K."/>
            <person name="Zhou Z."/>
            <person name="Wang C."/>
            <person name="Geng S."/>
            <person name="Li B."/>
            <person name="Dong Q."/>
            <person name="Hou Y."/>
            <person name="Wang H."/>
            <person name="Ai P."/>
            <person name="Liu Z."/>
            <person name="Yi F."/>
            <person name="Sun M."/>
            <person name="An G."/>
            <person name="Cheng J."/>
            <person name="Zhang Y."/>
            <person name="Shi Q."/>
            <person name="Xie Y."/>
            <person name="Shi X."/>
            <person name="Chang Y."/>
            <person name="Huang F."/>
            <person name="Chen Y."/>
            <person name="Hong S."/>
            <person name="Mi L."/>
            <person name="Sun Q."/>
            <person name="Zhang L."/>
            <person name="Zhou B."/>
            <person name="Peng R."/>
            <person name="Zhang X."/>
            <person name="Liu F."/>
        </authorList>
    </citation>
    <scope>NUCLEOTIDE SEQUENCE [LARGE SCALE GENOMIC DNA]</scope>
    <source>
        <strain evidence="2">cv. PA1801</strain>
    </source>
</reference>
<dbReference type="Proteomes" id="UP000325315">
    <property type="component" value="Unassembled WGS sequence"/>
</dbReference>
<dbReference type="OrthoDB" id="1723102at2759"/>